<feature type="signal peptide" evidence="1">
    <location>
        <begin position="1"/>
        <end position="25"/>
    </location>
</feature>
<accession>A0ABM9D0U9</accession>
<protein>
    <submittedName>
        <fullName evidence="3">Protease inhibitor</fullName>
    </submittedName>
</protein>
<keyword evidence="3" id="KW-0646">Protease inhibitor</keyword>
<evidence type="ECO:0000256" key="1">
    <source>
        <dbReference type="SAM" id="SignalP"/>
    </source>
</evidence>
<comment type="caution">
    <text evidence="3">The sequence shown here is derived from an EMBL/GenBank/DDBJ whole genome shotgun (WGS) entry which is preliminary data.</text>
</comment>
<organism evidence="3 4">
    <name type="scientific">Paenibacillus allorhizoplanae</name>
    <dbReference type="NCBI Taxonomy" id="2905648"/>
    <lineage>
        <taxon>Bacteria</taxon>
        <taxon>Bacillati</taxon>
        <taxon>Bacillota</taxon>
        <taxon>Bacilli</taxon>
        <taxon>Bacillales</taxon>
        <taxon>Paenibacillaceae</taxon>
        <taxon>Paenibacillus</taxon>
    </lineage>
</organism>
<keyword evidence="1" id="KW-0732">Signal</keyword>
<feature type="domain" description="Copper amine oxidase-like N-terminal" evidence="2">
    <location>
        <begin position="72"/>
        <end position="155"/>
    </location>
</feature>
<sequence>MKPMMKKTLTILTLSSMLTTGAAYAATTETVIPDMHAKQIQPVKTVFEAPITVQVNGNAISESGFEKTGITEPMLPLRAVAESLGFTLTWNPTTYAVDLTKANLFTTVKIGEDRYAINKMLTQLGTAPQLVNSMMYVPASFFGTILHGTVSAKGSSVGITMKEATKKVQSTGVITSIRTTGDNAQIQIQDTGTGGIVLNVSPETTYQMLDGTKLTLADLHVGLTITAEHSMAMTLSLPPQTSASNITVLDTAAHKGALGTAGVIEAVREDGSLLVKGQGLTEDAPGEVVLTISADTAIVDGKGDPIDKSALVKGTNVIGFYGPMMTKSLPPISNAWKIVVEAEQE</sequence>
<feature type="chain" id="PRO_5047080262" evidence="1">
    <location>
        <begin position="26"/>
        <end position="345"/>
    </location>
</feature>
<dbReference type="InterPro" id="IPR036582">
    <property type="entry name" value="Mao_N_sf"/>
</dbReference>
<evidence type="ECO:0000259" key="2">
    <source>
        <dbReference type="Pfam" id="PF07833"/>
    </source>
</evidence>
<name>A0ABM9D0U9_9BACL</name>
<dbReference type="Gene3D" id="3.30.457.10">
    <property type="entry name" value="Copper amine oxidase-like, N-terminal domain"/>
    <property type="match status" value="1"/>
</dbReference>
<dbReference type="Pfam" id="PF07833">
    <property type="entry name" value="Cu_amine_oxidN1"/>
    <property type="match status" value="1"/>
</dbReference>
<keyword evidence="4" id="KW-1185">Reference proteome</keyword>
<dbReference type="GO" id="GO:0030414">
    <property type="term" value="F:peptidase inhibitor activity"/>
    <property type="evidence" value="ECO:0007669"/>
    <property type="project" value="UniProtKB-KW"/>
</dbReference>
<dbReference type="RefSeq" id="WP_236293360.1">
    <property type="nucleotide sequence ID" value="NZ_CAKMMW010000045.1"/>
</dbReference>
<dbReference type="Proteomes" id="UP000838821">
    <property type="component" value="Unassembled WGS sequence"/>
</dbReference>
<dbReference type="SUPFAM" id="SSF55383">
    <property type="entry name" value="Copper amine oxidase, domain N"/>
    <property type="match status" value="1"/>
</dbReference>
<evidence type="ECO:0000313" key="3">
    <source>
        <dbReference type="EMBL" id="CAH1231996.1"/>
    </source>
</evidence>
<reference evidence="3" key="1">
    <citation type="submission" date="2022-01" db="EMBL/GenBank/DDBJ databases">
        <authorList>
            <person name="Criscuolo A."/>
        </authorList>
    </citation>
    <scope>NUCLEOTIDE SEQUENCE</scope>
    <source>
        <strain evidence="3">CIP111891</strain>
    </source>
</reference>
<gene>
    <name evidence="3" type="ORF">PAECIP111891_06925</name>
</gene>
<proteinExistence type="predicted"/>
<evidence type="ECO:0000313" key="4">
    <source>
        <dbReference type="Proteomes" id="UP000838821"/>
    </source>
</evidence>
<dbReference type="EMBL" id="CAKMMW010000045">
    <property type="protein sequence ID" value="CAH1231996.1"/>
    <property type="molecule type" value="Genomic_DNA"/>
</dbReference>
<dbReference type="InterPro" id="IPR012854">
    <property type="entry name" value="Cu_amine_oxidase-like_N"/>
</dbReference>